<protein>
    <recommendedName>
        <fullName evidence="5">Secreted protein</fullName>
    </recommendedName>
</protein>
<sequence>MATFRGMYCISLGLLMSSRQSSGGDTTSTRSEISSARPDRYSAARTVTATSSSSVNGAAMFTRKEVLSALPRCTTGNVVAKGPERNSKRKYI</sequence>
<evidence type="ECO:0000313" key="3">
    <source>
        <dbReference type="EMBL" id="TNN29142.1"/>
    </source>
</evidence>
<keyword evidence="4" id="KW-1185">Reference proteome</keyword>
<organism evidence="3 4">
    <name type="scientific">Liparis tanakae</name>
    <name type="common">Tanaka's snailfish</name>
    <dbReference type="NCBI Taxonomy" id="230148"/>
    <lineage>
        <taxon>Eukaryota</taxon>
        <taxon>Metazoa</taxon>
        <taxon>Chordata</taxon>
        <taxon>Craniata</taxon>
        <taxon>Vertebrata</taxon>
        <taxon>Euteleostomi</taxon>
        <taxon>Actinopterygii</taxon>
        <taxon>Neopterygii</taxon>
        <taxon>Teleostei</taxon>
        <taxon>Neoteleostei</taxon>
        <taxon>Acanthomorphata</taxon>
        <taxon>Eupercaria</taxon>
        <taxon>Perciformes</taxon>
        <taxon>Cottioidei</taxon>
        <taxon>Cottales</taxon>
        <taxon>Liparidae</taxon>
        <taxon>Liparis</taxon>
    </lineage>
</organism>
<feature type="region of interest" description="Disordered" evidence="1">
    <location>
        <begin position="18"/>
        <end position="48"/>
    </location>
</feature>
<evidence type="ECO:0000256" key="1">
    <source>
        <dbReference type="SAM" id="MobiDB-lite"/>
    </source>
</evidence>
<evidence type="ECO:0000313" key="4">
    <source>
        <dbReference type="Proteomes" id="UP000314294"/>
    </source>
</evidence>
<feature type="compositionally biased region" description="Polar residues" evidence="1">
    <location>
        <begin position="18"/>
        <end position="34"/>
    </location>
</feature>
<feature type="signal peptide" evidence="2">
    <location>
        <begin position="1"/>
        <end position="23"/>
    </location>
</feature>
<evidence type="ECO:0000256" key="2">
    <source>
        <dbReference type="SAM" id="SignalP"/>
    </source>
</evidence>
<feature type="chain" id="PRO_5021239238" description="Secreted protein" evidence="2">
    <location>
        <begin position="24"/>
        <end position="92"/>
    </location>
</feature>
<evidence type="ECO:0008006" key="5">
    <source>
        <dbReference type="Google" id="ProtNLM"/>
    </source>
</evidence>
<keyword evidence="2" id="KW-0732">Signal</keyword>
<proteinExistence type="predicted"/>
<gene>
    <name evidence="3" type="ORF">EYF80_060712</name>
</gene>
<reference evidence="3 4" key="1">
    <citation type="submission" date="2019-03" db="EMBL/GenBank/DDBJ databases">
        <title>First draft genome of Liparis tanakae, snailfish: a comprehensive survey of snailfish specific genes.</title>
        <authorList>
            <person name="Kim W."/>
            <person name="Song I."/>
            <person name="Jeong J.-H."/>
            <person name="Kim D."/>
            <person name="Kim S."/>
            <person name="Ryu S."/>
            <person name="Song J.Y."/>
            <person name="Lee S.K."/>
        </authorList>
    </citation>
    <scope>NUCLEOTIDE SEQUENCE [LARGE SCALE GENOMIC DNA]</scope>
    <source>
        <tissue evidence="3">Muscle</tissue>
    </source>
</reference>
<dbReference type="EMBL" id="SRLO01006021">
    <property type="protein sequence ID" value="TNN29142.1"/>
    <property type="molecule type" value="Genomic_DNA"/>
</dbReference>
<comment type="caution">
    <text evidence="3">The sequence shown here is derived from an EMBL/GenBank/DDBJ whole genome shotgun (WGS) entry which is preliminary data.</text>
</comment>
<dbReference type="AlphaFoldDB" id="A0A4Z2ELA1"/>
<dbReference type="Proteomes" id="UP000314294">
    <property type="component" value="Unassembled WGS sequence"/>
</dbReference>
<name>A0A4Z2ELA1_9TELE</name>
<accession>A0A4Z2ELA1</accession>